<dbReference type="InterPro" id="IPR001646">
    <property type="entry name" value="5peptide_repeat"/>
</dbReference>
<evidence type="ECO:0000313" key="1">
    <source>
        <dbReference type="EMBL" id="NMF60691.1"/>
    </source>
</evidence>
<sequence length="499" mass="55117">MYVGCQAIQGNRKYTLIQSIAIAAISQGGTKFRRANLTDANFTEATLKSADFRQANLTRTNWHLAKQLEQARCDRTYLEDPQIRELAITKDGQGKHFEHLNLHGLNLKDANLKDAFFIGADLSEATLENANLTGARLVKTQLYQANLSGTCLTGAYIENWGISTYTNLDNIKCDYIFMQLPTAADPDPCRKPDNKKENFKEGDFADFIAPIIKTLDLYQTQNLDLREVGIKFKTLDLFHYEGIDPSAAAIALKQLIEQHPEAELEVIALEGRGNEKIRLQAKVTGDTNRSALNAEYFAKYKQIKSLPYSDMQALLTGIEEKDERIRSLEKLLENAISQPKFYVETYQNQGEFNMAQENKGNVSISSVQGNISGIAAAGENQTMTGVALGAISGNVTNTISQLPDTTDPNEPSLKDLLIQLQSLIESESELNEEDKVEALEQVKVLAESGQKPEDSTLQKLAKTAVKILKGTIASLPDVTKLVESGTKLLPLITKILGLS</sequence>
<dbReference type="Gene3D" id="2.160.20.80">
    <property type="entry name" value="E3 ubiquitin-protein ligase SopA"/>
    <property type="match status" value="1"/>
</dbReference>
<dbReference type="PANTHER" id="PTHR14136">
    <property type="entry name" value="BTB_POZ DOMAIN-CONTAINING PROTEIN KCTD9"/>
    <property type="match status" value="1"/>
</dbReference>
<dbReference type="Proteomes" id="UP000738376">
    <property type="component" value="Unassembled WGS sequence"/>
</dbReference>
<reference evidence="1 2" key="1">
    <citation type="submission" date="2020-03" db="EMBL/GenBank/DDBJ databases">
        <title>Draft Genome Sequence of 2-Methylisoborneol Producing Pseudanabaena yagii Strain GIHE-NHR1 Isolated from North Han River in South Korea.</title>
        <authorList>
            <person name="Jeong J."/>
        </authorList>
    </citation>
    <scope>NUCLEOTIDE SEQUENCE [LARGE SCALE GENOMIC DNA]</scope>
    <source>
        <strain evidence="1 2">GIHE-NHR1</strain>
    </source>
</reference>
<evidence type="ECO:0000313" key="2">
    <source>
        <dbReference type="Proteomes" id="UP000738376"/>
    </source>
</evidence>
<accession>A0ABX1LZB6</accession>
<dbReference type="PANTHER" id="PTHR14136:SF17">
    <property type="entry name" value="BTB_POZ DOMAIN-CONTAINING PROTEIN KCTD9"/>
    <property type="match status" value="1"/>
</dbReference>
<dbReference type="SUPFAM" id="SSF141571">
    <property type="entry name" value="Pentapeptide repeat-like"/>
    <property type="match status" value="1"/>
</dbReference>
<protein>
    <submittedName>
        <fullName evidence="1">Pentapeptide repeat-containing protein</fullName>
    </submittedName>
</protein>
<dbReference type="Pfam" id="PF00805">
    <property type="entry name" value="Pentapeptide"/>
    <property type="match status" value="2"/>
</dbReference>
<organism evidence="1 2">
    <name type="scientific">Pseudanabaena yagii GIHE-NHR1</name>
    <dbReference type="NCBI Taxonomy" id="2722753"/>
    <lineage>
        <taxon>Bacteria</taxon>
        <taxon>Bacillati</taxon>
        <taxon>Cyanobacteriota</taxon>
        <taxon>Cyanophyceae</taxon>
        <taxon>Pseudanabaenales</taxon>
        <taxon>Pseudanabaenaceae</taxon>
        <taxon>Pseudanabaena</taxon>
        <taxon>Pseudanabaena yagii</taxon>
    </lineage>
</organism>
<gene>
    <name evidence="1" type="ORF">HC246_22335</name>
</gene>
<dbReference type="EMBL" id="JAAVJL010000003">
    <property type="protein sequence ID" value="NMF60691.1"/>
    <property type="molecule type" value="Genomic_DNA"/>
</dbReference>
<name>A0ABX1LZB6_9CYAN</name>
<keyword evidence="2" id="KW-1185">Reference proteome</keyword>
<proteinExistence type="predicted"/>
<dbReference type="InterPro" id="IPR051082">
    <property type="entry name" value="Pentapeptide-BTB/POZ_domain"/>
</dbReference>
<comment type="caution">
    <text evidence="1">The sequence shown here is derived from an EMBL/GenBank/DDBJ whole genome shotgun (WGS) entry which is preliminary data.</text>
</comment>